<reference evidence="2 3" key="1">
    <citation type="submission" date="2018-02" db="EMBL/GenBank/DDBJ databases">
        <title>Genome sequence of the basidiomycete white-rot fungus Phlebia centrifuga.</title>
        <authorList>
            <person name="Granchi Z."/>
            <person name="Peng M."/>
            <person name="de Vries R.P."/>
            <person name="Hilden K."/>
            <person name="Makela M.R."/>
            <person name="Grigoriev I."/>
            <person name="Riley R."/>
        </authorList>
    </citation>
    <scope>NUCLEOTIDE SEQUENCE [LARGE SCALE GENOMIC DNA]</scope>
    <source>
        <strain evidence="2 3">FBCC195</strain>
    </source>
</reference>
<name>A0A2R6NM88_9APHY</name>
<proteinExistence type="predicted"/>
<keyword evidence="1" id="KW-1133">Transmembrane helix</keyword>
<feature type="transmembrane region" description="Helical" evidence="1">
    <location>
        <begin position="94"/>
        <end position="115"/>
    </location>
</feature>
<protein>
    <submittedName>
        <fullName evidence="2">Uncharacterized protein</fullName>
    </submittedName>
</protein>
<dbReference type="EMBL" id="MLYV02001104">
    <property type="protein sequence ID" value="PSR73142.1"/>
    <property type="molecule type" value="Genomic_DNA"/>
</dbReference>
<comment type="caution">
    <text evidence="2">The sequence shown here is derived from an EMBL/GenBank/DDBJ whole genome shotgun (WGS) entry which is preliminary data.</text>
</comment>
<keyword evidence="3" id="KW-1185">Reference proteome</keyword>
<dbReference type="Proteomes" id="UP000186601">
    <property type="component" value="Unassembled WGS sequence"/>
</dbReference>
<evidence type="ECO:0000256" key="1">
    <source>
        <dbReference type="SAM" id="Phobius"/>
    </source>
</evidence>
<dbReference type="OrthoDB" id="2991206at2759"/>
<dbReference type="AlphaFoldDB" id="A0A2R6NM88"/>
<evidence type="ECO:0000313" key="3">
    <source>
        <dbReference type="Proteomes" id="UP000186601"/>
    </source>
</evidence>
<gene>
    <name evidence="2" type="ORF">PHLCEN_2v10998</name>
</gene>
<organism evidence="2 3">
    <name type="scientific">Hermanssonia centrifuga</name>
    <dbReference type="NCBI Taxonomy" id="98765"/>
    <lineage>
        <taxon>Eukaryota</taxon>
        <taxon>Fungi</taxon>
        <taxon>Dikarya</taxon>
        <taxon>Basidiomycota</taxon>
        <taxon>Agaricomycotina</taxon>
        <taxon>Agaricomycetes</taxon>
        <taxon>Polyporales</taxon>
        <taxon>Meruliaceae</taxon>
        <taxon>Hermanssonia</taxon>
    </lineage>
</organism>
<evidence type="ECO:0000313" key="2">
    <source>
        <dbReference type="EMBL" id="PSR73142.1"/>
    </source>
</evidence>
<keyword evidence="1" id="KW-0812">Transmembrane</keyword>
<keyword evidence="1" id="KW-0472">Membrane</keyword>
<accession>A0A2R6NM88</accession>
<sequence>MAPGFLRGQMGFWGMVGVVMTALKLKDHMDDYHQVPSEEDGLGPVALRSPVQEGAELPEVLTLDTEIPGAHRPKRKRRDCCVCCGMRCGLFWKAFGIVCLIFLVWQSIKLIFWAVTPSPTGLEGMPEFSKSLGCIDAPYIYNPEQTIYSVPIGLDKADHTLDFGRTKAVGTIIIADGAPDATDIQLEMILRTNDESLLDSVDLHIPEGISDDGTASIVRLTTPAIDSSSCMRYDVVLRVPTQLKKLAIKTRGIAQIKFAPEAQVSLSTLFVTMFGTTEHDMILPHANIRADELHLQMNRGWLVGEVSLVEKTVINTQNGDAVSNIHVLPVPLQTEGEKPAQAEFETTTGSGRSDFFYVTDRGAPHRPISSMHVASRNGDLYLTYKEAEFSGQVDLQAKSYSSTGVQGTFGHKEGEELPWVGDANGGDKLVAKSNKGWIGLYF</sequence>